<evidence type="ECO:0000256" key="7">
    <source>
        <dbReference type="ARBA" id="ARBA00022989"/>
    </source>
</evidence>
<dbReference type="PANTHER" id="PTHR33909:SF1">
    <property type="entry name" value="SEC TRANSLOCON ACCESSORY COMPLEX SUBUNIT YAJC"/>
    <property type="match status" value="1"/>
</dbReference>
<evidence type="ECO:0000256" key="2">
    <source>
        <dbReference type="ARBA" id="ARBA00006742"/>
    </source>
</evidence>
<name>A0A1I3CRY6_9LACT</name>
<evidence type="ECO:0000256" key="9">
    <source>
        <dbReference type="ARBA" id="ARBA00023136"/>
    </source>
</evidence>
<evidence type="ECO:0000256" key="4">
    <source>
        <dbReference type="ARBA" id="ARBA00022475"/>
    </source>
</evidence>
<evidence type="ECO:0000256" key="8">
    <source>
        <dbReference type="ARBA" id="ARBA00023010"/>
    </source>
</evidence>
<evidence type="ECO:0000256" key="6">
    <source>
        <dbReference type="ARBA" id="ARBA00022927"/>
    </source>
</evidence>
<proteinExistence type="inferred from homology"/>
<keyword evidence="3" id="KW-0813">Transport</keyword>
<dbReference type="AlphaFoldDB" id="A0A1I3CRY6"/>
<keyword evidence="5 10" id="KW-0812">Transmembrane</keyword>
<keyword evidence="8" id="KW-0811">Translocation</keyword>
<reference evidence="11 12" key="1">
    <citation type="submission" date="2016-10" db="EMBL/GenBank/DDBJ databases">
        <authorList>
            <person name="de Groot N.N."/>
        </authorList>
    </citation>
    <scope>NUCLEOTIDE SEQUENCE [LARGE SCALE GENOMIC DNA]</scope>
    <source>
        <strain evidence="11 12">DSM 27630</strain>
    </source>
</reference>
<dbReference type="SMART" id="SM01323">
    <property type="entry name" value="YajC"/>
    <property type="match status" value="1"/>
</dbReference>
<dbReference type="NCBIfam" id="TIGR00739">
    <property type="entry name" value="yajC"/>
    <property type="match status" value="1"/>
</dbReference>
<dbReference type="GO" id="GO:0015031">
    <property type="term" value="P:protein transport"/>
    <property type="evidence" value="ECO:0007669"/>
    <property type="project" value="UniProtKB-KW"/>
</dbReference>
<dbReference type="PRINTS" id="PR01853">
    <property type="entry name" value="YAJCTRNLCASE"/>
</dbReference>
<dbReference type="EMBL" id="FOQE01000022">
    <property type="protein sequence ID" value="SFH77304.1"/>
    <property type="molecule type" value="Genomic_DNA"/>
</dbReference>
<dbReference type="GO" id="GO:0005886">
    <property type="term" value="C:plasma membrane"/>
    <property type="evidence" value="ECO:0007669"/>
    <property type="project" value="UniProtKB-SubCell"/>
</dbReference>
<keyword evidence="9 10" id="KW-0472">Membrane</keyword>
<keyword evidence="6" id="KW-0653">Protein transport</keyword>
<comment type="similarity">
    <text evidence="2">Belongs to the YajC family.</text>
</comment>
<dbReference type="Proteomes" id="UP000198668">
    <property type="component" value="Unassembled WGS sequence"/>
</dbReference>
<dbReference type="InterPro" id="IPR003849">
    <property type="entry name" value="Preprotein_translocase_YajC"/>
</dbReference>
<evidence type="ECO:0000313" key="11">
    <source>
        <dbReference type="EMBL" id="SFH77304.1"/>
    </source>
</evidence>
<organism evidence="11 12">
    <name type="scientific">Pisciglobus halotolerans</name>
    <dbReference type="NCBI Taxonomy" id="745365"/>
    <lineage>
        <taxon>Bacteria</taxon>
        <taxon>Bacillati</taxon>
        <taxon>Bacillota</taxon>
        <taxon>Bacilli</taxon>
        <taxon>Lactobacillales</taxon>
        <taxon>Carnobacteriaceae</taxon>
    </lineage>
</organism>
<evidence type="ECO:0000313" key="12">
    <source>
        <dbReference type="Proteomes" id="UP000198668"/>
    </source>
</evidence>
<keyword evidence="7 10" id="KW-1133">Transmembrane helix</keyword>
<evidence type="ECO:0000256" key="10">
    <source>
        <dbReference type="SAM" id="Phobius"/>
    </source>
</evidence>
<sequence>MVQLIRKDVTILLKQQGVNNLEFIFSILPFAVIMLLMYFMMIRPQKKAAQKTQSMLDSLKKGDAVVTIGGLHGIVDEVREAEKTIVLDCEGIYLTFERRAISRVKTADTTTAASNVNSADVEK</sequence>
<keyword evidence="4" id="KW-1003">Cell membrane</keyword>
<accession>A0A1I3CRY6</accession>
<gene>
    <name evidence="11" type="ORF">SAMN04489868_12212</name>
</gene>
<evidence type="ECO:0000256" key="1">
    <source>
        <dbReference type="ARBA" id="ARBA00004162"/>
    </source>
</evidence>
<keyword evidence="12" id="KW-1185">Reference proteome</keyword>
<protein>
    <submittedName>
        <fullName evidence="11">Protein translocase subunit yajC</fullName>
    </submittedName>
</protein>
<evidence type="ECO:0000256" key="5">
    <source>
        <dbReference type="ARBA" id="ARBA00022692"/>
    </source>
</evidence>
<dbReference type="Pfam" id="PF02699">
    <property type="entry name" value="YajC"/>
    <property type="match status" value="1"/>
</dbReference>
<dbReference type="PANTHER" id="PTHR33909">
    <property type="entry name" value="SEC TRANSLOCON ACCESSORY COMPLEX SUBUNIT YAJC"/>
    <property type="match status" value="1"/>
</dbReference>
<evidence type="ECO:0000256" key="3">
    <source>
        <dbReference type="ARBA" id="ARBA00022448"/>
    </source>
</evidence>
<feature type="transmembrane region" description="Helical" evidence="10">
    <location>
        <begin position="23"/>
        <end position="41"/>
    </location>
</feature>
<comment type="subcellular location">
    <subcellularLocation>
        <location evidence="1">Cell membrane</location>
        <topology evidence="1">Single-pass membrane protein</topology>
    </subcellularLocation>
</comment>